<sequence>MGNCVRTSFSNKHGDWERSFLSGDSRGEIRKRVGDRFSSLDGKKPMTTEVKIKISKKQLEELLGAKEMHGLTLEQVLNRLMNGGDEVVRSDQRSWRPALQSIPE</sequence>
<gene>
    <name evidence="1" type="ORF">QVD17_38645</name>
</gene>
<accession>A0AAD8JSI0</accession>
<evidence type="ECO:0000313" key="1">
    <source>
        <dbReference type="EMBL" id="KAK1407035.1"/>
    </source>
</evidence>
<dbReference type="Proteomes" id="UP001229421">
    <property type="component" value="Unassembled WGS sequence"/>
</dbReference>
<comment type="caution">
    <text evidence="1">The sequence shown here is derived from an EMBL/GenBank/DDBJ whole genome shotgun (WGS) entry which is preliminary data.</text>
</comment>
<reference evidence="1" key="1">
    <citation type="journal article" date="2023" name="bioRxiv">
        <title>Improved chromosome-level genome assembly for marigold (Tagetes erecta).</title>
        <authorList>
            <person name="Jiang F."/>
            <person name="Yuan L."/>
            <person name="Wang S."/>
            <person name="Wang H."/>
            <person name="Xu D."/>
            <person name="Wang A."/>
            <person name="Fan W."/>
        </authorList>
    </citation>
    <scope>NUCLEOTIDE SEQUENCE</scope>
    <source>
        <strain evidence="1">WSJ</strain>
        <tissue evidence="1">Leaf</tissue>
    </source>
</reference>
<dbReference type="EMBL" id="JAUHHV010000011">
    <property type="protein sequence ID" value="KAK1407035.1"/>
    <property type="molecule type" value="Genomic_DNA"/>
</dbReference>
<evidence type="ECO:0000313" key="2">
    <source>
        <dbReference type="Proteomes" id="UP001229421"/>
    </source>
</evidence>
<organism evidence="1 2">
    <name type="scientific">Tagetes erecta</name>
    <name type="common">African marigold</name>
    <dbReference type="NCBI Taxonomy" id="13708"/>
    <lineage>
        <taxon>Eukaryota</taxon>
        <taxon>Viridiplantae</taxon>
        <taxon>Streptophyta</taxon>
        <taxon>Embryophyta</taxon>
        <taxon>Tracheophyta</taxon>
        <taxon>Spermatophyta</taxon>
        <taxon>Magnoliopsida</taxon>
        <taxon>eudicotyledons</taxon>
        <taxon>Gunneridae</taxon>
        <taxon>Pentapetalae</taxon>
        <taxon>asterids</taxon>
        <taxon>campanulids</taxon>
        <taxon>Asterales</taxon>
        <taxon>Asteraceae</taxon>
        <taxon>Asteroideae</taxon>
        <taxon>Heliantheae alliance</taxon>
        <taxon>Tageteae</taxon>
        <taxon>Tagetes</taxon>
    </lineage>
</organism>
<name>A0AAD8JSI0_TARER</name>
<keyword evidence="2" id="KW-1185">Reference proteome</keyword>
<dbReference type="PANTHER" id="PTHR33647">
    <property type="entry name" value="OS01G0793900 PROTEIN"/>
    <property type="match status" value="1"/>
</dbReference>
<dbReference type="AlphaFoldDB" id="A0AAD8JSI0"/>
<protein>
    <submittedName>
        <fullName evidence="1">Uncharacterized protein</fullName>
    </submittedName>
</protein>
<proteinExistence type="predicted"/>
<dbReference type="PANTHER" id="PTHR33647:SF5">
    <property type="entry name" value="OS01G0793900 PROTEIN"/>
    <property type="match status" value="1"/>
</dbReference>